<protein>
    <submittedName>
        <fullName evidence="1">Uncharacterized protein</fullName>
    </submittedName>
</protein>
<gene>
    <name evidence="1" type="ORF">BV22DRAFT_1038352</name>
</gene>
<dbReference type="EMBL" id="MU266515">
    <property type="protein sequence ID" value="KAH7921696.1"/>
    <property type="molecule type" value="Genomic_DNA"/>
</dbReference>
<proteinExistence type="predicted"/>
<dbReference type="Proteomes" id="UP000790709">
    <property type="component" value="Unassembled WGS sequence"/>
</dbReference>
<evidence type="ECO:0000313" key="2">
    <source>
        <dbReference type="Proteomes" id="UP000790709"/>
    </source>
</evidence>
<evidence type="ECO:0000313" key="1">
    <source>
        <dbReference type="EMBL" id="KAH7921696.1"/>
    </source>
</evidence>
<accession>A0ACB8B7D3</accession>
<organism evidence="1 2">
    <name type="scientific">Leucogyrophana mollusca</name>
    <dbReference type="NCBI Taxonomy" id="85980"/>
    <lineage>
        <taxon>Eukaryota</taxon>
        <taxon>Fungi</taxon>
        <taxon>Dikarya</taxon>
        <taxon>Basidiomycota</taxon>
        <taxon>Agaricomycotina</taxon>
        <taxon>Agaricomycetes</taxon>
        <taxon>Agaricomycetidae</taxon>
        <taxon>Boletales</taxon>
        <taxon>Boletales incertae sedis</taxon>
        <taxon>Leucogyrophana</taxon>
    </lineage>
</organism>
<sequence length="864" mass="95926">MLLQCLARLLKLLRCYWTSWTSCRPVSGMLILLSLLRKRFSHNKPESSRLSFSTHELPSVVQAVRTVIGASYVPPQFDGGRGVEAPPANSVIGLTPSSPQPVRKYSQLEFLSGGDPSIIVPAGDLATEAHSANSLRSISRASGASSSDNHTPGERSSLDGRPTSSLHHRSPSYVADNLSPARHIEGYLNATGPSLAPPHPNLAIPISSFGPHDPFRPASRLSVSSCNSRGRASYRRYEGSSRCAGIGISNLQSPSTTTLAGGRSFVGPSDHTESRLIAPPKSPNGTVPGDPIAVHLIPISADDLPRYKRQSFNANLVIDPEVSCHDIPGLTFKYPSPRDFIRDGWTTEVHPEGARYFINNAMRTCVEVDIFDDDIFTDVNFFANWLHDRLCDVEKHIPVLKLEDVLIVLEPQSDGLEIVCCYYLVNLRDRYLFWLSDYDAGSILRDCKGVTLPTHTGLAVRAQYWKHCDLFPHLCPVTQDSVDEVKGMLLHAYNEQLTSLVSCAPFTTEELRCHLDVIEKIDVKNAIQRPYSTCIISRVMYSLVKNQYRNFHGELGARLSFNQTVHGWTYTRSKTMSIVSPLLFNAPDAHTRSLHNIFVDGIARVHTWDEFTAMLNKELQDSNLLATVLLGVNVGFLAIGSVDDGNGRAFSQIASYMSLIASIGSIVLGLIFVRNNRSSGLETIVDTARFLERNNDEKHGLEKLAIVYSLPYAFLIWGMFFFLVAFSVEWCKPGDISSWVLVGAILFSVGALIIWGAYTAGDGRERVRRRLQSSNVLFWLRSWFKIGAQSISEAQDSGSTSSKPNLKWWSYHWRRRRGRSTGEPLSTNTESAVPTFRLHRGTVDNMELPEINSTLDQQWNSASA</sequence>
<reference evidence="1" key="1">
    <citation type="journal article" date="2021" name="New Phytol.">
        <title>Evolutionary innovations through gain and loss of genes in the ectomycorrhizal Boletales.</title>
        <authorList>
            <person name="Wu G."/>
            <person name="Miyauchi S."/>
            <person name="Morin E."/>
            <person name="Kuo A."/>
            <person name="Drula E."/>
            <person name="Varga T."/>
            <person name="Kohler A."/>
            <person name="Feng B."/>
            <person name="Cao Y."/>
            <person name="Lipzen A."/>
            <person name="Daum C."/>
            <person name="Hundley H."/>
            <person name="Pangilinan J."/>
            <person name="Johnson J."/>
            <person name="Barry K."/>
            <person name="LaButti K."/>
            <person name="Ng V."/>
            <person name="Ahrendt S."/>
            <person name="Min B."/>
            <person name="Choi I.G."/>
            <person name="Park H."/>
            <person name="Plett J.M."/>
            <person name="Magnuson J."/>
            <person name="Spatafora J.W."/>
            <person name="Nagy L.G."/>
            <person name="Henrissat B."/>
            <person name="Grigoriev I.V."/>
            <person name="Yang Z.L."/>
            <person name="Xu J."/>
            <person name="Martin F.M."/>
        </authorList>
    </citation>
    <scope>NUCLEOTIDE SEQUENCE</scope>
    <source>
        <strain evidence="1">KUC20120723A-06</strain>
    </source>
</reference>
<keyword evidence="2" id="KW-1185">Reference proteome</keyword>
<comment type="caution">
    <text evidence="1">The sequence shown here is derived from an EMBL/GenBank/DDBJ whole genome shotgun (WGS) entry which is preliminary data.</text>
</comment>
<name>A0ACB8B7D3_9AGAM</name>